<feature type="domain" description="Phosphoribosyltransferase" evidence="2">
    <location>
        <begin position="137"/>
        <end position="229"/>
    </location>
</feature>
<organism evidence="4 5">
    <name type="scientific">Faecalicatena acetigenes</name>
    <dbReference type="NCBI Taxonomy" id="2981790"/>
    <lineage>
        <taxon>Bacteria</taxon>
        <taxon>Bacillati</taxon>
        <taxon>Bacillota</taxon>
        <taxon>Clostridia</taxon>
        <taxon>Lachnospirales</taxon>
        <taxon>Lachnospiraceae</taxon>
        <taxon>Faecalicatena</taxon>
    </lineage>
</organism>
<feature type="domain" description="Double zinc ribbon" evidence="3">
    <location>
        <begin position="11"/>
        <end position="66"/>
    </location>
</feature>
<name>A0ABT2TBU6_9FIRM</name>
<dbReference type="SUPFAM" id="SSF53271">
    <property type="entry name" value="PRTase-like"/>
    <property type="match status" value="1"/>
</dbReference>
<evidence type="ECO:0000313" key="4">
    <source>
        <dbReference type="EMBL" id="MCU6747743.1"/>
    </source>
</evidence>
<proteinExistence type="inferred from homology"/>
<accession>A0ABT2TBU6</accession>
<comment type="caution">
    <text evidence="4">The sequence shown here is derived from an EMBL/GenBank/DDBJ whole genome shotgun (WGS) entry which is preliminary data.</text>
</comment>
<dbReference type="InterPro" id="IPR044005">
    <property type="entry name" value="DZR_2"/>
</dbReference>
<evidence type="ECO:0000256" key="1">
    <source>
        <dbReference type="ARBA" id="ARBA00008007"/>
    </source>
</evidence>
<comment type="similarity">
    <text evidence="1">Belongs to the ComF/GntX family.</text>
</comment>
<keyword evidence="5" id="KW-1185">Reference proteome</keyword>
<dbReference type="CDD" id="cd06223">
    <property type="entry name" value="PRTases_typeI"/>
    <property type="match status" value="1"/>
</dbReference>
<dbReference type="InterPro" id="IPR029057">
    <property type="entry name" value="PRTase-like"/>
</dbReference>
<reference evidence="4 5" key="1">
    <citation type="journal article" date="2021" name="ISME Commun">
        <title>Automated analysis of genomic sequences facilitates high-throughput and comprehensive description of bacteria.</title>
        <authorList>
            <person name="Hitch T.C.A."/>
        </authorList>
    </citation>
    <scope>NUCLEOTIDE SEQUENCE [LARGE SCALE GENOMIC DNA]</scope>
    <source>
        <strain evidence="4 5">H2_18</strain>
    </source>
</reference>
<dbReference type="PANTHER" id="PTHR47505">
    <property type="entry name" value="DNA UTILIZATION PROTEIN YHGH"/>
    <property type="match status" value="1"/>
</dbReference>
<dbReference type="Pfam" id="PF00156">
    <property type="entry name" value="Pribosyltran"/>
    <property type="match status" value="1"/>
</dbReference>
<dbReference type="InterPro" id="IPR051910">
    <property type="entry name" value="ComF/GntX_DNA_util-trans"/>
</dbReference>
<evidence type="ECO:0000259" key="3">
    <source>
        <dbReference type="Pfam" id="PF18912"/>
    </source>
</evidence>
<dbReference type="Proteomes" id="UP001652394">
    <property type="component" value="Unassembled WGS sequence"/>
</dbReference>
<evidence type="ECO:0000313" key="5">
    <source>
        <dbReference type="Proteomes" id="UP001652394"/>
    </source>
</evidence>
<protein>
    <submittedName>
        <fullName evidence="4">ComF family protein</fullName>
    </submittedName>
</protein>
<dbReference type="InterPro" id="IPR000836">
    <property type="entry name" value="PRTase_dom"/>
</dbReference>
<sequence>MHKPGRTHSRILDLLYPPVCPFCGRIERKGICAVCRKKIVYIDEPRCMKCGKPLETEEEEYCSDCLRHTLSYAQGRSLWVHKEPVSTAIYQFKYHNKRVYADVFGEELAKRYGRQIENWKIEEILPIPLHSSRQRRRGFNQAELVARKLGEYMEIPVNAGALRRVRKTMPQKLLSDSERRENIQRAFGVEKTWKPKRNVLLIDDIYTTGNTIHAAAKILKKAGAQNVYFLTISIGQGL</sequence>
<dbReference type="Gene3D" id="3.40.50.2020">
    <property type="match status" value="1"/>
</dbReference>
<dbReference type="PANTHER" id="PTHR47505:SF1">
    <property type="entry name" value="DNA UTILIZATION PROTEIN YHGH"/>
    <property type="match status" value="1"/>
</dbReference>
<dbReference type="Pfam" id="PF18912">
    <property type="entry name" value="DZR_2"/>
    <property type="match status" value="1"/>
</dbReference>
<evidence type="ECO:0000259" key="2">
    <source>
        <dbReference type="Pfam" id="PF00156"/>
    </source>
</evidence>
<gene>
    <name evidence="4" type="ORF">OCV51_08780</name>
</gene>
<dbReference type="EMBL" id="JAOQJX010000012">
    <property type="protein sequence ID" value="MCU6747743.1"/>
    <property type="molecule type" value="Genomic_DNA"/>
</dbReference>